<evidence type="ECO:0000256" key="3">
    <source>
        <dbReference type="ARBA" id="ARBA00022679"/>
    </source>
</evidence>
<dbReference type="SUPFAM" id="SSF53335">
    <property type="entry name" value="S-adenosyl-L-methionine-dependent methyltransferases"/>
    <property type="match status" value="1"/>
</dbReference>
<keyword evidence="4 10" id="KW-0949">S-adenosyl-L-methionine</keyword>
<dbReference type="InterPro" id="IPR013705">
    <property type="entry name" value="Sterol_MeTrfase_C"/>
</dbReference>
<dbReference type="PANTHER" id="PTHR44068:SF1">
    <property type="entry name" value="HYPOTHETICAL LOC100005854"/>
    <property type="match status" value="1"/>
</dbReference>
<evidence type="ECO:0000256" key="10">
    <source>
        <dbReference type="PROSITE-ProRule" id="PRU01022"/>
    </source>
</evidence>
<proteinExistence type="inferred from homology"/>
<keyword evidence="5" id="KW-0752">Steroid biosynthesis</keyword>
<dbReference type="PANTHER" id="PTHR44068">
    <property type="entry name" value="ZGC:194242"/>
    <property type="match status" value="1"/>
</dbReference>
<evidence type="ECO:0000256" key="11">
    <source>
        <dbReference type="RuleBase" id="RU362025"/>
    </source>
</evidence>
<keyword evidence="8" id="KW-0753">Steroid metabolism</keyword>
<name>A0A1D1Y5L5_9ARAE</name>
<evidence type="ECO:0000313" key="13">
    <source>
        <dbReference type="EMBL" id="JAT49886.1"/>
    </source>
</evidence>
<sequence length="382" mass="42815">MTPPIATTTEVHAKDLAFSKALHGEQIIDSEIGLFGKIASKDHAAHEAVVKSYTSYWKADDPQAETEDERNARSSEAATLTNTYYNIATDFYEYGWGNCFHFCRFYLGESFYQSIARHEHYLAMYLNVRPGMKVLDIGCGVGGPTREICRFTGAHVTGLNNNDYQIARAKYYAAKAGLEGKTDFIKGSFLEIPFEENSFDRVYAIEATCHSPKLESVYKEAFRVLKPGGLFAFYEWCTTDRYDPTNPEHAKIIRGIEIGDGISQLFSTREALQALKNVGFELEYEDDLAEIDDAVPWYYPLTGDFRRSQSIWDFFTFFRLTVAGKMLTRALVGGLEKVGAAPVGSVEVQKLLELAGDSLAKGGETKIFTPMYLLVGRKPLKS</sequence>
<evidence type="ECO:0000256" key="9">
    <source>
        <dbReference type="ARBA" id="ARBA00038188"/>
    </source>
</evidence>
<dbReference type="Pfam" id="PF08241">
    <property type="entry name" value="Methyltransf_11"/>
    <property type="match status" value="1"/>
</dbReference>
<keyword evidence="6" id="KW-0756">Sterol biosynthesis</keyword>
<dbReference type="PROSITE" id="PS51685">
    <property type="entry name" value="SAM_MT_ERG6_SMT"/>
    <property type="match status" value="1"/>
</dbReference>
<dbReference type="Gene3D" id="3.40.50.150">
    <property type="entry name" value="Vaccinia Virus protein VP39"/>
    <property type="match status" value="1"/>
</dbReference>
<dbReference type="GO" id="GO:0005783">
    <property type="term" value="C:endoplasmic reticulum"/>
    <property type="evidence" value="ECO:0007669"/>
    <property type="project" value="TreeGrafter"/>
</dbReference>
<dbReference type="InterPro" id="IPR030384">
    <property type="entry name" value="MeTrfase_SMT"/>
</dbReference>
<dbReference type="EC" id="2.1.1.-" evidence="11"/>
<gene>
    <name evidence="13" type="primary">B24P7.240_0</name>
    <name evidence="13" type="ORF">g.14434</name>
</gene>
<dbReference type="EMBL" id="GDJX01018050">
    <property type="protein sequence ID" value="JAT49886.1"/>
    <property type="molecule type" value="Transcribed_RNA"/>
</dbReference>
<dbReference type="InterPro" id="IPR013216">
    <property type="entry name" value="Methyltransf_11"/>
</dbReference>
<evidence type="ECO:0000256" key="2">
    <source>
        <dbReference type="ARBA" id="ARBA00022603"/>
    </source>
</evidence>
<comment type="pathway">
    <text evidence="1">Steroid biosynthesis; sterol biosynthesis.</text>
</comment>
<dbReference type="InterPro" id="IPR029063">
    <property type="entry name" value="SAM-dependent_MTases_sf"/>
</dbReference>
<dbReference type="GO" id="GO:0006696">
    <property type="term" value="P:ergosterol biosynthetic process"/>
    <property type="evidence" value="ECO:0007669"/>
    <property type="project" value="TreeGrafter"/>
</dbReference>
<protein>
    <recommendedName>
        <fullName evidence="11">Methyltransferase</fullName>
        <ecNumber evidence="11">2.1.1.-</ecNumber>
    </recommendedName>
</protein>
<organism evidence="13">
    <name type="scientific">Anthurium amnicola</name>
    <dbReference type="NCBI Taxonomy" id="1678845"/>
    <lineage>
        <taxon>Eukaryota</taxon>
        <taxon>Viridiplantae</taxon>
        <taxon>Streptophyta</taxon>
        <taxon>Embryophyta</taxon>
        <taxon>Tracheophyta</taxon>
        <taxon>Spermatophyta</taxon>
        <taxon>Magnoliopsida</taxon>
        <taxon>Liliopsida</taxon>
        <taxon>Araceae</taxon>
        <taxon>Pothoideae</taxon>
        <taxon>Potheae</taxon>
        <taxon>Anthurium</taxon>
    </lineage>
</organism>
<keyword evidence="3 10" id="KW-0808">Transferase</keyword>
<dbReference type="CDD" id="cd02440">
    <property type="entry name" value="AdoMet_MTases"/>
    <property type="match status" value="1"/>
</dbReference>
<evidence type="ECO:0000256" key="1">
    <source>
        <dbReference type="ARBA" id="ARBA00004938"/>
    </source>
</evidence>
<comment type="similarity">
    <text evidence="9 10 11">Belongs to the class I-like SAM-binding methyltransferase superfamily. Erg6/SMT family.</text>
</comment>
<keyword evidence="7" id="KW-1207">Sterol metabolism</keyword>
<accession>A0A1D1Y5L5</accession>
<dbReference type="AlphaFoldDB" id="A0A1D1Y5L5"/>
<dbReference type="InterPro" id="IPR050447">
    <property type="entry name" value="Erg6_SMT_methyltransf"/>
</dbReference>
<dbReference type="GO" id="GO:0032259">
    <property type="term" value="P:methylation"/>
    <property type="evidence" value="ECO:0007669"/>
    <property type="project" value="UniProtKB-KW"/>
</dbReference>
<feature type="domain" description="SAM-dependent methyltransferase Erg6/SMT-type" evidence="12">
    <location>
        <begin position="84"/>
        <end position="379"/>
    </location>
</feature>
<keyword evidence="2 10" id="KW-0489">Methyltransferase</keyword>
<reference evidence="13" key="1">
    <citation type="submission" date="2015-07" db="EMBL/GenBank/DDBJ databases">
        <title>Transcriptome Assembly of Anthurium amnicola.</title>
        <authorList>
            <person name="Suzuki J."/>
        </authorList>
    </citation>
    <scope>NUCLEOTIDE SEQUENCE</scope>
</reference>
<evidence type="ECO:0000256" key="8">
    <source>
        <dbReference type="ARBA" id="ARBA00023221"/>
    </source>
</evidence>
<evidence type="ECO:0000256" key="4">
    <source>
        <dbReference type="ARBA" id="ARBA00022691"/>
    </source>
</evidence>
<dbReference type="UniPathway" id="UPA00766"/>
<evidence type="ECO:0000259" key="12">
    <source>
        <dbReference type="PROSITE" id="PS51685"/>
    </source>
</evidence>
<evidence type="ECO:0000256" key="6">
    <source>
        <dbReference type="ARBA" id="ARBA00023011"/>
    </source>
</evidence>
<dbReference type="GO" id="GO:0003838">
    <property type="term" value="F:sterol 24-C-methyltransferase activity"/>
    <property type="evidence" value="ECO:0007669"/>
    <property type="project" value="TreeGrafter"/>
</dbReference>
<dbReference type="Pfam" id="PF08498">
    <property type="entry name" value="Sterol_MT_C"/>
    <property type="match status" value="1"/>
</dbReference>
<keyword evidence="5" id="KW-0444">Lipid biosynthesis</keyword>
<keyword evidence="5" id="KW-0443">Lipid metabolism</keyword>
<evidence type="ECO:0000256" key="7">
    <source>
        <dbReference type="ARBA" id="ARBA00023166"/>
    </source>
</evidence>
<evidence type="ECO:0000256" key="5">
    <source>
        <dbReference type="ARBA" id="ARBA00022955"/>
    </source>
</evidence>